<dbReference type="Proteomes" id="UP000887561">
    <property type="component" value="Unplaced"/>
</dbReference>
<protein>
    <submittedName>
        <fullName evidence="3">Uncharacterized protein</fullName>
    </submittedName>
</protein>
<feature type="region of interest" description="Disordered" evidence="1">
    <location>
        <begin position="8"/>
        <end position="38"/>
    </location>
</feature>
<keyword evidence="2" id="KW-1185">Reference proteome</keyword>
<evidence type="ECO:0000256" key="1">
    <source>
        <dbReference type="SAM" id="MobiDB-lite"/>
    </source>
</evidence>
<dbReference type="AlphaFoldDB" id="A0A915LR85"/>
<name>A0A915LR85_MELJA</name>
<evidence type="ECO:0000313" key="3">
    <source>
        <dbReference type="WBParaSite" id="scaffold17129_cov173.g18515"/>
    </source>
</evidence>
<reference evidence="3" key="1">
    <citation type="submission" date="2022-11" db="UniProtKB">
        <authorList>
            <consortium name="WormBaseParasite"/>
        </authorList>
    </citation>
    <scope>IDENTIFICATION</scope>
</reference>
<sequence length="113" mass="13093">MDVRTTLAKLQKTRKRRLQINDTSDLNEQGPEANLDGENEKCYGGNLTKFEQGVTQKALIDTDIELQVAGREPPRKRAKYMECDERILRICNNYDFDTILDFLRGISHNFNID</sequence>
<accession>A0A915LR85</accession>
<dbReference type="WBParaSite" id="scaffold17129_cov173.g18515">
    <property type="protein sequence ID" value="scaffold17129_cov173.g18515"/>
    <property type="gene ID" value="scaffold17129_cov173.g18515"/>
</dbReference>
<proteinExistence type="predicted"/>
<organism evidence="2 3">
    <name type="scientific">Meloidogyne javanica</name>
    <name type="common">Root-knot nematode worm</name>
    <dbReference type="NCBI Taxonomy" id="6303"/>
    <lineage>
        <taxon>Eukaryota</taxon>
        <taxon>Metazoa</taxon>
        <taxon>Ecdysozoa</taxon>
        <taxon>Nematoda</taxon>
        <taxon>Chromadorea</taxon>
        <taxon>Rhabditida</taxon>
        <taxon>Tylenchina</taxon>
        <taxon>Tylenchomorpha</taxon>
        <taxon>Tylenchoidea</taxon>
        <taxon>Meloidogynidae</taxon>
        <taxon>Meloidogyninae</taxon>
        <taxon>Meloidogyne</taxon>
        <taxon>Meloidogyne incognita group</taxon>
    </lineage>
</organism>
<evidence type="ECO:0000313" key="2">
    <source>
        <dbReference type="Proteomes" id="UP000887561"/>
    </source>
</evidence>